<comment type="caution">
    <text evidence="2">The sequence shown here is derived from an EMBL/GenBank/DDBJ whole genome shotgun (WGS) entry which is preliminary data.</text>
</comment>
<dbReference type="GO" id="GO:0004222">
    <property type="term" value="F:metalloendopeptidase activity"/>
    <property type="evidence" value="ECO:0007669"/>
    <property type="project" value="InterPro"/>
</dbReference>
<dbReference type="GO" id="GO:0016887">
    <property type="term" value="F:ATP hydrolysis activity"/>
    <property type="evidence" value="ECO:0007669"/>
    <property type="project" value="InterPro"/>
</dbReference>
<dbReference type="SMART" id="SM00382">
    <property type="entry name" value="AAA"/>
    <property type="match status" value="1"/>
</dbReference>
<dbReference type="AlphaFoldDB" id="X7E7E0"/>
<dbReference type="CDD" id="cd19481">
    <property type="entry name" value="RecA-like_protease"/>
    <property type="match status" value="1"/>
</dbReference>
<dbReference type="Gene3D" id="1.20.58.760">
    <property type="entry name" value="Peptidase M41"/>
    <property type="match status" value="1"/>
</dbReference>
<dbReference type="PATRIC" id="fig|1449350.3.peg.4138"/>
<gene>
    <name evidence="2" type="ORF">OCH239_18860</name>
</gene>
<dbReference type="Pfam" id="PF01434">
    <property type="entry name" value="Peptidase_M41"/>
    <property type="match status" value="1"/>
</dbReference>
<dbReference type="InterPro" id="IPR037219">
    <property type="entry name" value="Peptidase_M41-like"/>
</dbReference>
<dbReference type="STRING" id="1449350.OCH239_18860"/>
<organism evidence="2 3">
    <name type="scientific">Roseivivax halodurans JCM 10272</name>
    <dbReference type="NCBI Taxonomy" id="1449350"/>
    <lineage>
        <taxon>Bacteria</taxon>
        <taxon>Pseudomonadati</taxon>
        <taxon>Pseudomonadota</taxon>
        <taxon>Alphaproteobacteria</taxon>
        <taxon>Rhodobacterales</taxon>
        <taxon>Roseobacteraceae</taxon>
        <taxon>Roseivivax</taxon>
    </lineage>
</organism>
<dbReference type="GO" id="GO:0005524">
    <property type="term" value="F:ATP binding"/>
    <property type="evidence" value="ECO:0007669"/>
    <property type="project" value="InterPro"/>
</dbReference>
<dbReference type="InterPro" id="IPR003959">
    <property type="entry name" value="ATPase_AAA_core"/>
</dbReference>
<dbReference type="eggNOG" id="COG0465">
    <property type="taxonomic scope" value="Bacteria"/>
</dbReference>
<dbReference type="InterPro" id="IPR027417">
    <property type="entry name" value="P-loop_NTPase"/>
</dbReference>
<evidence type="ECO:0000313" key="2">
    <source>
        <dbReference type="EMBL" id="ETX11964.1"/>
    </source>
</evidence>
<dbReference type="SUPFAM" id="SSF52540">
    <property type="entry name" value="P-loop containing nucleoside triphosphate hydrolases"/>
    <property type="match status" value="1"/>
</dbReference>
<evidence type="ECO:0000259" key="1">
    <source>
        <dbReference type="SMART" id="SM00382"/>
    </source>
</evidence>
<dbReference type="Proteomes" id="UP000022447">
    <property type="component" value="Unassembled WGS sequence"/>
</dbReference>
<dbReference type="EMBL" id="JALZ01000066">
    <property type="protein sequence ID" value="ETX11964.1"/>
    <property type="molecule type" value="Genomic_DNA"/>
</dbReference>
<protein>
    <recommendedName>
        <fullName evidence="1">AAA+ ATPase domain-containing protein</fullName>
    </recommendedName>
</protein>
<reference evidence="2 3" key="1">
    <citation type="submission" date="2014-01" db="EMBL/GenBank/DDBJ databases">
        <title>Roseivivax halodurans JCM 10272 Genome Sequencing.</title>
        <authorList>
            <person name="Lai Q."/>
            <person name="Li G."/>
            <person name="Shao Z."/>
        </authorList>
    </citation>
    <scope>NUCLEOTIDE SEQUENCE [LARGE SCALE GENOMIC DNA]</scope>
    <source>
        <strain evidence="2 3">JCM 10272</strain>
    </source>
</reference>
<dbReference type="InterPro" id="IPR000642">
    <property type="entry name" value="Peptidase_M41"/>
</dbReference>
<name>X7E7E0_9RHOB</name>
<evidence type="ECO:0000313" key="3">
    <source>
        <dbReference type="Proteomes" id="UP000022447"/>
    </source>
</evidence>
<sequence>MALTSFARTFSRAVLKDLVERGLVIEDAVRARLGDTRSAPEPEPVPDTVPLCAKLDASYRGEPEASAMSDEEIAARIASGADPFATDLHGRPHRRMSSPLIREMSMALRLLALTPTQDAFEHVCTAGVVTTLVIPQRRDRELGWRALKEMLHAFRKASASGGIAMSWPETPVYGGDATERNQARKQSEFAEAVETAISKGAPVWALVSHADDMPDIGRMVSGATWHVPPLTREMIVEILRVTHSITGDLAEDAVLDRLPADAALAGLHPALVDHAMTADTTLRVAERLAGLAARADVRPDLTLDDIALPARVRSSLDRLLADLRAWQSGSLDWSEVSGSMFLSGPPGNGKTLLASALAGSARVPLITTSYADCQRHGHQGDFLRALSDKVAETMSRAPAVLLIDELDSFLVRSNVTQNSSYNIGVVNGLLEHLSRLNDAPGVIVIGAANNRHLIDPAILRPGRFDMHCEIGPPDQAGIIRILSGSLDHPDRFDLAAHARQLSGCSGATVAAIIRDAKARARQDSRPLDDRHLVAAIAEVTSDRSDEDLWRIAIHEAGHVVVNWRLTGALPTRVRITPEGGEVHDTPRSIETAASARIRIAALLAGRAAERVLLKGPSSGAADDLAQATRVAFDLRHSWGLDGGSLLAVPPSLIGSMLPGTELGDALDRILREEADFADSVVRETSNLIEALAKRLVRMREMERDEIEAFFRDHFDHTRAGSPSSDLR</sequence>
<dbReference type="PANTHER" id="PTHR23076:SF97">
    <property type="entry name" value="ATP-DEPENDENT ZINC METALLOPROTEASE YME1L1"/>
    <property type="match status" value="1"/>
</dbReference>
<feature type="domain" description="AAA+ ATPase" evidence="1">
    <location>
        <begin position="336"/>
        <end position="474"/>
    </location>
</feature>
<dbReference type="GO" id="GO:0004176">
    <property type="term" value="F:ATP-dependent peptidase activity"/>
    <property type="evidence" value="ECO:0007669"/>
    <property type="project" value="InterPro"/>
</dbReference>
<dbReference type="InterPro" id="IPR003593">
    <property type="entry name" value="AAA+_ATPase"/>
</dbReference>
<dbReference type="Gene3D" id="1.10.8.60">
    <property type="match status" value="1"/>
</dbReference>
<dbReference type="SUPFAM" id="SSF140990">
    <property type="entry name" value="FtsH protease domain-like"/>
    <property type="match status" value="1"/>
</dbReference>
<proteinExistence type="predicted"/>
<keyword evidence="3" id="KW-1185">Reference proteome</keyword>
<dbReference type="GO" id="GO:0030163">
    <property type="term" value="P:protein catabolic process"/>
    <property type="evidence" value="ECO:0007669"/>
    <property type="project" value="TreeGrafter"/>
</dbReference>
<dbReference type="Gene3D" id="3.40.50.300">
    <property type="entry name" value="P-loop containing nucleotide triphosphate hydrolases"/>
    <property type="match status" value="1"/>
</dbReference>
<accession>X7E7E0</accession>
<dbReference type="Pfam" id="PF00004">
    <property type="entry name" value="AAA"/>
    <property type="match status" value="1"/>
</dbReference>
<dbReference type="PANTHER" id="PTHR23076">
    <property type="entry name" value="METALLOPROTEASE M41 FTSH"/>
    <property type="match status" value="1"/>
</dbReference>
<dbReference type="GO" id="GO:0005886">
    <property type="term" value="C:plasma membrane"/>
    <property type="evidence" value="ECO:0007669"/>
    <property type="project" value="TreeGrafter"/>
</dbReference>
<dbReference type="GO" id="GO:0006508">
    <property type="term" value="P:proteolysis"/>
    <property type="evidence" value="ECO:0007669"/>
    <property type="project" value="InterPro"/>
</dbReference>